<protein>
    <submittedName>
        <fullName evidence="1">AAA-like domain-containing protein</fullName>
    </submittedName>
</protein>
<dbReference type="Proteomes" id="UP001235849">
    <property type="component" value="Unassembled WGS sequence"/>
</dbReference>
<reference evidence="1 2" key="1">
    <citation type="submission" date="2023-01" db="EMBL/GenBank/DDBJ databases">
        <title>Novel diversity within Roseofilum (Cyanobacteria; Desertifilaceae) from marine benthic mats with descriptions of four novel species.</title>
        <authorList>
            <person name="Wang Y."/>
            <person name="Berthold D.E."/>
            <person name="Hu J."/>
            <person name="Lefler F.W."/>
            <person name="Laughinghouse H.D. IV."/>
        </authorList>
    </citation>
    <scope>NUCLEOTIDE SEQUENCE [LARGE SCALE GENOMIC DNA]</scope>
    <source>
        <strain evidence="1 2">BLCC-M114</strain>
    </source>
</reference>
<accession>A0ABT7B3I7</accession>
<gene>
    <name evidence="1" type="ORF">PMG25_03720</name>
</gene>
<sequence length="626" mass="71401">MVNYNFYATEGGGLEPDASTYVERPIDQELYEVLKSSDRRHRVCAILAPRQMGKTSLMTRTAHRLTAEETAICVTINLQGLGTVDSESALWFNLLRRICQKLEDSTLLTQLDQFWQQNNLVQPSNRFLEFLKDCVLPNLASKLVVFLDEIQNLVQWGVQDGVMGVLRSLVEEQDSGLDKLAFVLVGVAKPSDLLKSSTTTVWNVGTSLTLTGLTGDCEPLLEGFRNVCPNPGTVMADILQWTGGQPFLTQRLCQEVRNAATQGTEREPAQLVEQVVKEQIIANWRQQDKQNHLQTIDYWFNRPSGDRDEQLGRVKLAALSLYRQLLQEQPVHFWGTDPQWDLLTSGLVVKEVHGDCELRITNQIYQSVFDLAWVERKEQHLKEQGVEMEDLNKIVDRDTFMLIDQSGSLLRNDGGITSRWERLQEQCMGDINDILNYDENGQKICDQIIMMPYNVNRYRGNRYQIDSPAQADSFFPENAPKGNANVTPTLRECYQEWLGEREKITAQEVEAGTARGAMFVIYIDGQFDDSPAFEDLVKEMCSRIDDQRIFKIIILGFGNEVNARYFDELDVNQRKGNPIFRDAHGNPSNVIVFELVDEFENEGVVEVMERQLIDPNTTRKGFGQYD</sequence>
<dbReference type="Pfam" id="PF14516">
    <property type="entry name" value="AAA_35"/>
    <property type="match status" value="1"/>
</dbReference>
<organism evidence="1 2">
    <name type="scientific">Roseofilum capinflatum BLCC-M114</name>
    <dbReference type="NCBI Taxonomy" id="3022440"/>
    <lineage>
        <taxon>Bacteria</taxon>
        <taxon>Bacillati</taxon>
        <taxon>Cyanobacteriota</taxon>
        <taxon>Cyanophyceae</taxon>
        <taxon>Desertifilales</taxon>
        <taxon>Desertifilaceae</taxon>
        <taxon>Roseofilum</taxon>
        <taxon>Roseofilum capinflatum</taxon>
    </lineage>
</organism>
<keyword evidence="2" id="KW-1185">Reference proteome</keyword>
<dbReference type="Gene3D" id="3.40.50.300">
    <property type="entry name" value="P-loop containing nucleotide triphosphate hydrolases"/>
    <property type="match status" value="1"/>
</dbReference>
<dbReference type="InterPro" id="IPR027417">
    <property type="entry name" value="P-loop_NTPase"/>
</dbReference>
<dbReference type="SUPFAM" id="SSF52540">
    <property type="entry name" value="P-loop containing nucleoside triphosphate hydrolases"/>
    <property type="match status" value="1"/>
</dbReference>
<comment type="caution">
    <text evidence="1">The sequence shown here is derived from an EMBL/GenBank/DDBJ whole genome shotgun (WGS) entry which is preliminary data.</text>
</comment>
<evidence type="ECO:0000313" key="1">
    <source>
        <dbReference type="EMBL" id="MDJ1173194.1"/>
    </source>
</evidence>
<proteinExistence type="predicted"/>
<dbReference type="RefSeq" id="WP_283765564.1">
    <property type="nucleotide sequence ID" value="NZ_JAQOSO010000013.1"/>
</dbReference>
<dbReference type="EMBL" id="JAQOSO010000013">
    <property type="protein sequence ID" value="MDJ1173194.1"/>
    <property type="molecule type" value="Genomic_DNA"/>
</dbReference>
<name>A0ABT7B3I7_9CYAN</name>
<evidence type="ECO:0000313" key="2">
    <source>
        <dbReference type="Proteomes" id="UP001235849"/>
    </source>
</evidence>